<accession>A0A1E4S9P8</accession>
<sequence>MGDRVESSLKRSHDLLSMERELEDLLRNSQLSQDKREAFQELLSSIFDLFQAPYKDGKTSLIDASTLTLYSKMQGLVDSLASLLVNDDDVTRMEVDSQLPVSENGSQSSEFSDGELGDESPMMPERMTRTVSQSSNTFKSRRTSLYLSRDKSFLKQSPSFSSRNLPSFLDTKYSSTVSPVHTKQRPQSMFVVETPSKPYNRGLQSYDQSQFDETIPRIQTVNSSSTSLSSARKRYSMRF</sequence>
<feature type="region of interest" description="Disordered" evidence="1">
    <location>
        <begin position="217"/>
        <end position="239"/>
    </location>
</feature>
<organism evidence="2 3">
    <name type="scientific">Cyberlindnera jadinii (strain ATCC 18201 / CBS 1600 / BCRC 20928 / JCM 3617 / NBRC 0987 / NRRL Y-1542)</name>
    <name type="common">Torula yeast</name>
    <name type="synonym">Candida utilis</name>
    <dbReference type="NCBI Taxonomy" id="983966"/>
    <lineage>
        <taxon>Eukaryota</taxon>
        <taxon>Fungi</taxon>
        <taxon>Dikarya</taxon>
        <taxon>Ascomycota</taxon>
        <taxon>Saccharomycotina</taxon>
        <taxon>Saccharomycetes</taxon>
        <taxon>Phaffomycetales</taxon>
        <taxon>Phaffomycetaceae</taxon>
        <taxon>Cyberlindnera</taxon>
    </lineage>
</organism>
<keyword evidence="3" id="KW-1185">Reference proteome</keyword>
<dbReference type="EMBL" id="KV453925">
    <property type="protein sequence ID" value="ODV76221.1"/>
    <property type="molecule type" value="Genomic_DNA"/>
</dbReference>
<feature type="compositionally biased region" description="Polar residues" evidence="1">
    <location>
        <begin position="99"/>
        <end position="111"/>
    </location>
</feature>
<dbReference type="AlphaFoldDB" id="A0A1E4S9P8"/>
<gene>
    <name evidence="2" type="ORF">CYBJADRAFT_8525</name>
</gene>
<protein>
    <submittedName>
        <fullName evidence="2">Uncharacterized protein</fullName>
    </submittedName>
</protein>
<dbReference type="OrthoDB" id="10613748at2759"/>
<name>A0A1E4S9P8_CYBJN</name>
<evidence type="ECO:0000313" key="2">
    <source>
        <dbReference type="EMBL" id="ODV76221.1"/>
    </source>
</evidence>
<evidence type="ECO:0000256" key="1">
    <source>
        <dbReference type="SAM" id="MobiDB-lite"/>
    </source>
</evidence>
<proteinExistence type="predicted"/>
<reference evidence="2 3" key="1">
    <citation type="journal article" date="2016" name="Proc. Natl. Acad. Sci. U.S.A.">
        <title>Comparative genomics of biotechnologically important yeasts.</title>
        <authorList>
            <person name="Riley R."/>
            <person name="Haridas S."/>
            <person name="Wolfe K.H."/>
            <person name="Lopes M.R."/>
            <person name="Hittinger C.T."/>
            <person name="Goeker M."/>
            <person name="Salamov A.A."/>
            <person name="Wisecaver J.H."/>
            <person name="Long T.M."/>
            <person name="Calvey C.H."/>
            <person name="Aerts A.L."/>
            <person name="Barry K.W."/>
            <person name="Choi C."/>
            <person name="Clum A."/>
            <person name="Coughlan A.Y."/>
            <person name="Deshpande S."/>
            <person name="Douglass A.P."/>
            <person name="Hanson S.J."/>
            <person name="Klenk H.-P."/>
            <person name="LaButti K.M."/>
            <person name="Lapidus A."/>
            <person name="Lindquist E.A."/>
            <person name="Lipzen A.M."/>
            <person name="Meier-Kolthoff J.P."/>
            <person name="Ohm R.A."/>
            <person name="Otillar R.P."/>
            <person name="Pangilinan J.L."/>
            <person name="Peng Y."/>
            <person name="Rokas A."/>
            <person name="Rosa C.A."/>
            <person name="Scheuner C."/>
            <person name="Sibirny A.A."/>
            <person name="Slot J.C."/>
            <person name="Stielow J.B."/>
            <person name="Sun H."/>
            <person name="Kurtzman C.P."/>
            <person name="Blackwell M."/>
            <person name="Grigoriev I.V."/>
            <person name="Jeffries T.W."/>
        </authorList>
    </citation>
    <scope>NUCLEOTIDE SEQUENCE [LARGE SCALE GENOMIC DNA]</scope>
    <source>
        <strain evidence="3">ATCC 18201 / CBS 1600 / BCRC 20928 / JCM 3617 / NBRC 0987 / NRRL Y-1542</strain>
    </source>
</reference>
<evidence type="ECO:0000313" key="3">
    <source>
        <dbReference type="Proteomes" id="UP000094389"/>
    </source>
</evidence>
<feature type="region of interest" description="Disordered" evidence="1">
    <location>
        <begin position="97"/>
        <end position="137"/>
    </location>
</feature>
<dbReference type="Proteomes" id="UP000094389">
    <property type="component" value="Unassembled WGS sequence"/>
</dbReference>
<dbReference type="GeneID" id="30992366"/>
<dbReference type="RefSeq" id="XP_020073260.1">
    <property type="nucleotide sequence ID" value="XM_020217970.1"/>
</dbReference>